<accession>A0A232EYX5</accession>
<proteinExistence type="predicted"/>
<organism evidence="3 4">
    <name type="scientific">Trichomalopsis sarcophagae</name>
    <dbReference type="NCBI Taxonomy" id="543379"/>
    <lineage>
        <taxon>Eukaryota</taxon>
        <taxon>Metazoa</taxon>
        <taxon>Ecdysozoa</taxon>
        <taxon>Arthropoda</taxon>
        <taxon>Hexapoda</taxon>
        <taxon>Insecta</taxon>
        <taxon>Pterygota</taxon>
        <taxon>Neoptera</taxon>
        <taxon>Endopterygota</taxon>
        <taxon>Hymenoptera</taxon>
        <taxon>Apocrita</taxon>
        <taxon>Proctotrupomorpha</taxon>
        <taxon>Chalcidoidea</taxon>
        <taxon>Pteromalidae</taxon>
        <taxon>Pteromalinae</taxon>
        <taxon>Trichomalopsis</taxon>
    </lineage>
</organism>
<feature type="region of interest" description="Disordered" evidence="2">
    <location>
        <begin position="1"/>
        <end position="28"/>
    </location>
</feature>
<evidence type="ECO:0000313" key="4">
    <source>
        <dbReference type="Proteomes" id="UP000215335"/>
    </source>
</evidence>
<name>A0A232EYX5_9HYME</name>
<dbReference type="OrthoDB" id="7699913at2759"/>
<evidence type="ECO:0000256" key="1">
    <source>
        <dbReference type="SAM" id="Coils"/>
    </source>
</evidence>
<keyword evidence="1" id="KW-0175">Coiled coil</keyword>
<dbReference type="Proteomes" id="UP000215335">
    <property type="component" value="Unassembled WGS sequence"/>
</dbReference>
<gene>
    <name evidence="3" type="ORF">TSAR_009965</name>
</gene>
<protein>
    <submittedName>
        <fullName evidence="3">Uncharacterized protein</fullName>
    </submittedName>
</protein>
<comment type="caution">
    <text evidence="3">The sequence shown here is derived from an EMBL/GenBank/DDBJ whole genome shotgun (WGS) entry which is preliminary data.</text>
</comment>
<feature type="compositionally biased region" description="Acidic residues" evidence="2">
    <location>
        <begin position="1"/>
        <end position="11"/>
    </location>
</feature>
<evidence type="ECO:0000313" key="3">
    <source>
        <dbReference type="EMBL" id="OXU23378.1"/>
    </source>
</evidence>
<evidence type="ECO:0000256" key="2">
    <source>
        <dbReference type="SAM" id="MobiDB-lite"/>
    </source>
</evidence>
<sequence length="228" mass="26197">MQGESSNDENQGDNLSCHSDESTVSATNSNSKEKLDFLINMELKHSGVYYDLHSKNILLKVDLENVYNSCQRLENQARKKSELLEESYEKLTDYQKKSRSQLQEKLNSTLKEIDTNNYLFSTAFKNYDPEFLKNSVHQLDNEAEKLAKDVGKNTDFLQNLCRKGEIAESLITSKPSEVSNIEIVNNMLSEMSMKRPEIKLEETVAKLSNELKNLALKQQHMKSAYENK</sequence>
<keyword evidence="4" id="KW-1185">Reference proteome</keyword>
<reference evidence="3 4" key="1">
    <citation type="journal article" date="2017" name="Curr. Biol.">
        <title>The Evolution of Venom by Co-option of Single-Copy Genes.</title>
        <authorList>
            <person name="Martinson E.O."/>
            <person name="Mrinalini"/>
            <person name="Kelkar Y.D."/>
            <person name="Chang C.H."/>
            <person name="Werren J.H."/>
        </authorList>
    </citation>
    <scope>NUCLEOTIDE SEQUENCE [LARGE SCALE GENOMIC DNA]</scope>
    <source>
        <strain evidence="3 4">Alberta</strain>
        <tissue evidence="3">Whole body</tissue>
    </source>
</reference>
<dbReference type="AlphaFoldDB" id="A0A232EYX5"/>
<feature type="coiled-coil region" evidence="1">
    <location>
        <begin position="63"/>
        <end position="90"/>
    </location>
</feature>
<feature type="compositionally biased region" description="Polar residues" evidence="2">
    <location>
        <begin position="12"/>
        <end position="28"/>
    </location>
</feature>
<dbReference type="EMBL" id="NNAY01001630">
    <property type="protein sequence ID" value="OXU23378.1"/>
    <property type="molecule type" value="Genomic_DNA"/>
</dbReference>